<evidence type="ECO:0000313" key="1">
    <source>
        <dbReference type="EMBL" id="QDU33754.1"/>
    </source>
</evidence>
<accession>A0A517YU33</accession>
<dbReference type="KEGG" id="pcor:KS4_18110"/>
<evidence type="ECO:0000313" key="2">
    <source>
        <dbReference type="Proteomes" id="UP000317369"/>
    </source>
</evidence>
<name>A0A517YU33_9BACT</name>
<organism evidence="1 2">
    <name type="scientific">Poriferisphaera corsica</name>
    <dbReference type="NCBI Taxonomy" id="2528020"/>
    <lineage>
        <taxon>Bacteria</taxon>
        <taxon>Pseudomonadati</taxon>
        <taxon>Planctomycetota</taxon>
        <taxon>Phycisphaerae</taxon>
        <taxon>Phycisphaerales</taxon>
        <taxon>Phycisphaeraceae</taxon>
        <taxon>Poriferisphaera</taxon>
    </lineage>
</organism>
<dbReference type="EMBL" id="CP036425">
    <property type="protein sequence ID" value="QDU33754.1"/>
    <property type="molecule type" value="Genomic_DNA"/>
</dbReference>
<proteinExistence type="predicted"/>
<dbReference type="Proteomes" id="UP000317369">
    <property type="component" value="Chromosome"/>
</dbReference>
<dbReference type="AlphaFoldDB" id="A0A517YU33"/>
<gene>
    <name evidence="1" type="ORF">KS4_18110</name>
</gene>
<dbReference type="RefSeq" id="WP_145077034.1">
    <property type="nucleotide sequence ID" value="NZ_CP036425.1"/>
</dbReference>
<keyword evidence="2" id="KW-1185">Reference proteome</keyword>
<protein>
    <submittedName>
        <fullName evidence="1">Uncharacterized protein</fullName>
    </submittedName>
</protein>
<reference evidence="1 2" key="1">
    <citation type="submission" date="2019-02" db="EMBL/GenBank/DDBJ databases">
        <title>Deep-cultivation of Planctomycetes and their phenomic and genomic characterization uncovers novel biology.</title>
        <authorList>
            <person name="Wiegand S."/>
            <person name="Jogler M."/>
            <person name="Boedeker C."/>
            <person name="Pinto D."/>
            <person name="Vollmers J."/>
            <person name="Rivas-Marin E."/>
            <person name="Kohn T."/>
            <person name="Peeters S.H."/>
            <person name="Heuer A."/>
            <person name="Rast P."/>
            <person name="Oberbeckmann S."/>
            <person name="Bunk B."/>
            <person name="Jeske O."/>
            <person name="Meyerdierks A."/>
            <person name="Storesund J.E."/>
            <person name="Kallscheuer N."/>
            <person name="Luecker S."/>
            <person name="Lage O.M."/>
            <person name="Pohl T."/>
            <person name="Merkel B.J."/>
            <person name="Hornburger P."/>
            <person name="Mueller R.-W."/>
            <person name="Bruemmer F."/>
            <person name="Labrenz M."/>
            <person name="Spormann A.M."/>
            <person name="Op den Camp H."/>
            <person name="Overmann J."/>
            <person name="Amann R."/>
            <person name="Jetten M.S.M."/>
            <person name="Mascher T."/>
            <person name="Medema M.H."/>
            <person name="Devos D.P."/>
            <person name="Kaster A.-K."/>
            <person name="Ovreas L."/>
            <person name="Rohde M."/>
            <person name="Galperin M.Y."/>
            <person name="Jogler C."/>
        </authorList>
    </citation>
    <scope>NUCLEOTIDE SEQUENCE [LARGE SCALE GENOMIC DNA]</scope>
    <source>
        <strain evidence="1 2">KS4</strain>
    </source>
</reference>
<sequence length="139" mass="14989">MNLHTKLEYSTDGSSFQVIKIDNDFTPFSQTFETGERMKQTDNHLSPHKRVIKEPVTDASGQLVCDTDEDVTHLQAMLDACLGKAVTYQVTLKTGQVQKVDGIMTTSTPNAPAAGLFENSFTIQATGQMTVTAASASSG</sequence>